<comment type="caution">
    <text evidence="2">The sequence shown here is derived from an EMBL/GenBank/DDBJ whole genome shotgun (WGS) entry which is preliminary data.</text>
</comment>
<evidence type="ECO:0000256" key="1">
    <source>
        <dbReference type="SAM" id="MobiDB-lite"/>
    </source>
</evidence>
<proteinExistence type="predicted"/>
<name>A0ABR1CJJ9_NECAM</name>
<dbReference type="EMBL" id="JAVFWL010000002">
    <property type="protein sequence ID" value="KAK6738579.1"/>
    <property type="molecule type" value="Genomic_DNA"/>
</dbReference>
<protein>
    <submittedName>
        <fullName evidence="2">Uncharacterized protein</fullName>
    </submittedName>
</protein>
<feature type="region of interest" description="Disordered" evidence="1">
    <location>
        <begin position="1"/>
        <end position="78"/>
    </location>
</feature>
<keyword evidence="3" id="KW-1185">Reference proteome</keyword>
<reference evidence="2 3" key="1">
    <citation type="submission" date="2023-08" db="EMBL/GenBank/DDBJ databases">
        <title>A Necator americanus chromosomal reference genome.</title>
        <authorList>
            <person name="Ilik V."/>
            <person name="Petrzelkova K.J."/>
            <person name="Pardy F."/>
            <person name="Fuh T."/>
            <person name="Niatou-Singa F.S."/>
            <person name="Gouil Q."/>
            <person name="Baker L."/>
            <person name="Ritchie M.E."/>
            <person name="Jex A.R."/>
            <person name="Gazzola D."/>
            <person name="Li H."/>
            <person name="Toshio Fujiwara R."/>
            <person name="Zhan B."/>
            <person name="Aroian R.V."/>
            <person name="Pafco B."/>
            <person name="Schwarz E.M."/>
        </authorList>
    </citation>
    <scope>NUCLEOTIDE SEQUENCE [LARGE SCALE GENOMIC DNA]</scope>
    <source>
        <strain evidence="2 3">Aroian</strain>
        <tissue evidence="2">Whole animal</tissue>
    </source>
</reference>
<organism evidence="2 3">
    <name type="scientific">Necator americanus</name>
    <name type="common">Human hookworm</name>
    <dbReference type="NCBI Taxonomy" id="51031"/>
    <lineage>
        <taxon>Eukaryota</taxon>
        <taxon>Metazoa</taxon>
        <taxon>Ecdysozoa</taxon>
        <taxon>Nematoda</taxon>
        <taxon>Chromadorea</taxon>
        <taxon>Rhabditida</taxon>
        <taxon>Rhabditina</taxon>
        <taxon>Rhabditomorpha</taxon>
        <taxon>Strongyloidea</taxon>
        <taxon>Ancylostomatidae</taxon>
        <taxon>Bunostominae</taxon>
        <taxon>Necator</taxon>
    </lineage>
</organism>
<feature type="compositionally biased region" description="Basic and acidic residues" evidence="1">
    <location>
        <begin position="51"/>
        <end position="60"/>
    </location>
</feature>
<gene>
    <name evidence="2" type="primary">Necator_chrII.g8388</name>
    <name evidence="2" type="ORF">RB195_020594</name>
</gene>
<accession>A0ABR1CJJ9</accession>
<evidence type="ECO:0000313" key="3">
    <source>
        <dbReference type="Proteomes" id="UP001303046"/>
    </source>
</evidence>
<dbReference type="Proteomes" id="UP001303046">
    <property type="component" value="Unassembled WGS sequence"/>
</dbReference>
<evidence type="ECO:0000313" key="2">
    <source>
        <dbReference type="EMBL" id="KAK6738579.1"/>
    </source>
</evidence>
<feature type="compositionally biased region" description="Low complexity" evidence="1">
    <location>
        <begin position="36"/>
        <end position="47"/>
    </location>
</feature>
<sequence>MEPMPGAEPTRDSGGDGDGGDDDDVFDAQRRGRFLNPSNPCTTSPTPRITRMLESEETKQQRCRPCRYGPDGDSRKNE</sequence>